<name>A0A844ASZ6_9BURK</name>
<evidence type="ECO:0000313" key="1">
    <source>
        <dbReference type="EMBL" id="MRD47224.1"/>
    </source>
</evidence>
<dbReference type="AlphaFoldDB" id="A0A844ASZ6"/>
<keyword evidence="2" id="KW-1185">Reference proteome</keyword>
<accession>A0A844ASZ6</accession>
<comment type="caution">
    <text evidence="1">The sequence shown here is derived from an EMBL/GenBank/DDBJ whole genome shotgun (WGS) entry which is preliminary data.</text>
</comment>
<protein>
    <submittedName>
        <fullName evidence="1">Glycosyl transferase</fullName>
    </submittedName>
</protein>
<dbReference type="Gene3D" id="3.40.50.2000">
    <property type="entry name" value="Glycogen Phosphorylase B"/>
    <property type="match status" value="1"/>
</dbReference>
<proteinExistence type="predicted"/>
<dbReference type="Proteomes" id="UP000487350">
    <property type="component" value="Unassembled WGS sequence"/>
</dbReference>
<dbReference type="RefSeq" id="WP_153584541.1">
    <property type="nucleotide sequence ID" value="NZ_WJBU01000006.1"/>
</dbReference>
<gene>
    <name evidence="1" type="ORF">GHT07_08030</name>
</gene>
<organism evidence="1 2">
    <name type="scientific">Caenimonas koreensis DSM 17982</name>
    <dbReference type="NCBI Taxonomy" id="1121255"/>
    <lineage>
        <taxon>Bacteria</taxon>
        <taxon>Pseudomonadati</taxon>
        <taxon>Pseudomonadota</taxon>
        <taxon>Betaproteobacteria</taxon>
        <taxon>Burkholderiales</taxon>
        <taxon>Comamonadaceae</taxon>
        <taxon>Caenimonas</taxon>
    </lineage>
</organism>
<sequence>MQLIYFSAVPWASFRQRPHEFAQWAHERVGAKVLWVEPYPVRLPALADLSRPAVTSAQMPTPAWLQLVAPRALPVEPLAMGRWLNRTLFWKPVVDSVREFAQRDAHTVLVVGKPSDLALHAMNALQDAKCFYDAMDEFPAFHHGMARRTSEAIESAIVQQCSACSTSSTYLATKLRARNPNVLLVPNGLASDRMPAAQTDASADAAFGYVGTIGPWFDWAWVAQLASAWPERRIEIHGPLYRKPPAVLPANISLHPALPHDKAMEKMTRFAAGLIPFLRTQLTESVDPVKYYEYRALGLPVISTPFGEMRTRDRDPRVVLTDKPADERARIEQLLGTHDAAESVTAFRAANDWSVRFEPMAALLTDT</sequence>
<reference evidence="1 2" key="1">
    <citation type="submission" date="2019-11" db="EMBL/GenBank/DDBJ databases">
        <title>Caenimonas koreensis gen. nov., sp. nov., isolated from activated sludge.</title>
        <authorList>
            <person name="Seung H.R."/>
        </authorList>
    </citation>
    <scope>NUCLEOTIDE SEQUENCE [LARGE SCALE GENOMIC DNA]</scope>
    <source>
        <strain evidence="1 2">EMB320</strain>
    </source>
</reference>
<evidence type="ECO:0000313" key="2">
    <source>
        <dbReference type="Proteomes" id="UP000487350"/>
    </source>
</evidence>
<keyword evidence="1" id="KW-0808">Transferase</keyword>
<dbReference type="EMBL" id="WJBU01000006">
    <property type="protein sequence ID" value="MRD47224.1"/>
    <property type="molecule type" value="Genomic_DNA"/>
</dbReference>
<dbReference type="OrthoDB" id="9816564at2"/>
<dbReference type="GO" id="GO:0016740">
    <property type="term" value="F:transferase activity"/>
    <property type="evidence" value="ECO:0007669"/>
    <property type="project" value="UniProtKB-KW"/>
</dbReference>
<dbReference type="SUPFAM" id="SSF53756">
    <property type="entry name" value="UDP-Glycosyltransferase/glycogen phosphorylase"/>
    <property type="match status" value="1"/>
</dbReference>